<dbReference type="AlphaFoldDB" id="A0AAV1UFE1"/>
<protein>
    <submittedName>
        <fullName evidence="1">Uncharacterized protein</fullName>
    </submittedName>
</protein>
<gene>
    <name evidence="1" type="ORF">PM001_LOCUS17507</name>
</gene>
<evidence type="ECO:0000313" key="1">
    <source>
        <dbReference type="EMBL" id="CAK7932357.1"/>
    </source>
</evidence>
<organism evidence="1 2">
    <name type="scientific">Peronospora matthiolae</name>
    <dbReference type="NCBI Taxonomy" id="2874970"/>
    <lineage>
        <taxon>Eukaryota</taxon>
        <taxon>Sar</taxon>
        <taxon>Stramenopiles</taxon>
        <taxon>Oomycota</taxon>
        <taxon>Peronosporomycetes</taxon>
        <taxon>Peronosporales</taxon>
        <taxon>Peronosporaceae</taxon>
        <taxon>Peronospora</taxon>
    </lineage>
</organism>
<proteinExistence type="predicted"/>
<reference evidence="1" key="1">
    <citation type="submission" date="2024-01" db="EMBL/GenBank/DDBJ databases">
        <authorList>
            <person name="Webb A."/>
        </authorList>
    </citation>
    <scope>NUCLEOTIDE SEQUENCE</scope>
    <source>
        <strain evidence="1">Pm1</strain>
    </source>
</reference>
<sequence length="70" mass="7746">MIERACVVVIDELLQVPSVGTLSTCVKLDPASLHKNTAEVEGESIIKYRDELHFAVLQAASKRGRRKIVL</sequence>
<dbReference type="EMBL" id="CAKLBY020000189">
    <property type="protein sequence ID" value="CAK7932357.1"/>
    <property type="molecule type" value="Genomic_DNA"/>
</dbReference>
<name>A0AAV1UFE1_9STRA</name>
<dbReference type="Proteomes" id="UP001162060">
    <property type="component" value="Unassembled WGS sequence"/>
</dbReference>
<accession>A0AAV1UFE1</accession>
<evidence type="ECO:0000313" key="2">
    <source>
        <dbReference type="Proteomes" id="UP001162060"/>
    </source>
</evidence>
<comment type="caution">
    <text evidence="1">The sequence shown here is derived from an EMBL/GenBank/DDBJ whole genome shotgun (WGS) entry which is preliminary data.</text>
</comment>